<dbReference type="EMBL" id="SRLO01000033">
    <property type="protein sequence ID" value="TNN83361.1"/>
    <property type="molecule type" value="Genomic_DNA"/>
</dbReference>
<reference evidence="2 3" key="1">
    <citation type="submission" date="2019-03" db="EMBL/GenBank/DDBJ databases">
        <title>First draft genome of Liparis tanakae, snailfish: a comprehensive survey of snailfish specific genes.</title>
        <authorList>
            <person name="Kim W."/>
            <person name="Song I."/>
            <person name="Jeong J.-H."/>
            <person name="Kim D."/>
            <person name="Kim S."/>
            <person name="Ryu S."/>
            <person name="Song J.Y."/>
            <person name="Lee S.K."/>
        </authorList>
    </citation>
    <scope>NUCLEOTIDE SEQUENCE [LARGE SCALE GENOMIC DNA]</scope>
    <source>
        <tissue evidence="2">Muscle</tissue>
    </source>
</reference>
<name>A0A4Z2J099_9TELE</name>
<accession>A0A4Z2J099</accession>
<feature type="compositionally biased region" description="Basic residues" evidence="1">
    <location>
        <begin position="117"/>
        <end position="127"/>
    </location>
</feature>
<protein>
    <submittedName>
        <fullName evidence="2">Uncharacterized protein</fullName>
    </submittedName>
</protein>
<evidence type="ECO:0000256" key="1">
    <source>
        <dbReference type="SAM" id="MobiDB-lite"/>
    </source>
</evidence>
<keyword evidence="3" id="KW-1185">Reference proteome</keyword>
<comment type="caution">
    <text evidence="2">The sequence shown here is derived from an EMBL/GenBank/DDBJ whole genome shotgun (WGS) entry which is preliminary data.</text>
</comment>
<feature type="region of interest" description="Disordered" evidence="1">
    <location>
        <begin position="65"/>
        <end position="134"/>
    </location>
</feature>
<feature type="region of interest" description="Disordered" evidence="1">
    <location>
        <begin position="1"/>
        <end position="20"/>
    </location>
</feature>
<evidence type="ECO:0000313" key="3">
    <source>
        <dbReference type="Proteomes" id="UP000314294"/>
    </source>
</evidence>
<sequence>MEGIFSVRGSGGEPSSGNRQKKTAVFTFLAKRHGGNIETLASCQMVDCGPPFFARFYMREGAGSNPATHGPGFQRCGTGEAKGEEPQLPGTRRFTSCEIWVGPVPRSNSSALQQKVRGSKKSGRKSQSRQDANM</sequence>
<evidence type="ECO:0000313" key="2">
    <source>
        <dbReference type="EMBL" id="TNN83361.1"/>
    </source>
</evidence>
<dbReference type="Proteomes" id="UP000314294">
    <property type="component" value="Unassembled WGS sequence"/>
</dbReference>
<dbReference type="AlphaFoldDB" id="A0A4Z2J099"/>
<gene>
    <name evidence="2" type="ORF">EYF80_006342</name>
</gene>
<proteinExistence type="predicted"/>
<organism evidence="2 3">
    <name type="scientific">Liparis tanakae</name>
    <name type="common">Tanaka's snailfish</name>
    <dbReference type="NCBI Taxonomy" id="230148"/>
    <lineage>
        <taxon>Eukaryota</taxon>
        <taxon>Metazoa</taxon>
        <taxon>Chordata</taxon>
        <taxon>Craniata</taxon>
        <taxon>Vertebrata</taxon>
        <taxon>Euteleostomi</taxon>
        <taxon>Actinopterygii</taxon>
        <taxon>Neopterygii</taxon>
        <taxon>Teleostei</taxon>
        <taxon>Neoteleostei</taxon>
        <taxon>Acanthomorphata</taxon>
        <taxon>Eupercaria</taxon>
        <taxon>Perciformes</taxon>
        <taxon>Cottioidei</taxon>
        <taxon>Cottales</taxon>
        <taxon>Liparidae</taxon>
        <taxon>Liparis</taxon>
    </lineage>
</organism>